<dbReference type="SUPFAM" id="SSF53383">
    <property type="entry name" value="PLP-dependent transferases"/>
    <property type="match status" value="1"/>
</dbReference>
<evidence type="ECO:0000256" key="9">
    <source>
        <dbReference type="NCBIfam" id="TIGR03542"/>
    </source>
</evidence>
<keyword evidence="6 11" id="KW-0808">Transferase</keyword>
<comment type="caution">
    <text evidence="11">The sequence shown here is derived from an EMBL/GenBank/DDBJ whole genome shotgun (WGS) entry which is preliminary data.</text>
</comment>
<dbReference type="PANTHER" id="PTHR43144">
    <property type="entry name" value="AMINOTRANSFERASE"/>
    <property type="match status" value="1"/>
</dbReference>
<dbReference type="NCBIfam" id="TIGR03542">
    <property type="entry name" value="DAPAT_plant"/>
    <property type="match status" value="1"/>
</dbReference>
<evidence type="ECO:0000256" key="6">
    <source>
        <dbReference type="ARBA" id="ARBA00022679"/>
    </source>
</evidence>
<dbReference type="EMBL" id="DWXG01000006">
    <property type="protein sequence ID" value="HJB97124.1"/>
    <property type="molecule type" value="Genomic_DNA"/>
</dbReference>
<dbReference type="InterPro" id="IPR015422">
    <property type="entry name" value="PyrdxlP-dep_Trfase_small"/>
</dbReference>
<dbReference type="GO" id="GO:0010285">
    <property type="term" value="F:L,L-diaminopimelate aminotransferase activity"/>
    <property type="evidence" value="ECO:0007669"/>
    <property type="project" value="UniProtKB-EC"/>
</dbReference>
<reference evidence="11" key="1">
    <citation type="journal article" date="2021" name="PeerJ">
        <title>Extensive microbial diversity within the chicken gut microbiome revealed by metagenomics and culture.</title>
        <authorList>
            <person name="Gilroy R."/>
            <person name="Ravi A."/>
            <person name="Getino M."/>
            <person name="Pursley I."/>
            <person name="Horton D.L."/>
            <person name="Alikhan N.F."/>
            <person name="Baker D."/>
            <person name="Gharbi K."/>
            <person name="Hall N."/>
            <person name="Watson M."/>
            <person name="Adriaenssens E.M."/>
            <person name="Foster-Nyarko E."/>
            <person name="Jarju S."/>
            <person name="Secka A."/>
            <person name="Antonio M."/>
            <person name="Oren A."/>
            <person name="Chaudhuri R.R."/>
            <person name="La Ragione R."/>
            <person name="Hildebrand F."/>
            <person name="Pallen M.J."/>
        </authorList>
    </citation>
    <scope>NUCLEOTIDE SEQUENCE</scope>
    <source>
        <strain evidence="11">CHK185-1770</strain>
    </source>
</reference>
<dbReference type="Gene3D" id="3.40.640.10">
    <property type="entry name" value="Type I PLP-dependent aspartate aminotransferase-like (Major domain)"/>
    <property type="match status" value="1"/>
</dbReference>
<evidence type="ECO:0000313" key="12">
    <source>
        <dbReference type="Proteomes" id="UP000826793"/>
    </source>
</evidence>
<feature type="non-terminal residue" evidence="11">
    <location>
        <position position="286"/>
    </location>
</feature>
<dbReference type="GO" id="GO:0030170">
    <property type="term" value="F:pyridoxal phosphate binding"/>
    <property type="evidence" value="ECO:0007669"/>
    <property type="project" value="UniProtKB-UniRule"/>
</dbReference>
<comment type="pathway">
    <text evidence="2">Amino-acid biosynthesis; L-lysine biosynthesis via DAP pathway; LL-2,6-diaminopimelate from (S)-tetrahydrodipicolinate (aminotransferase route): step 1/1.</text>
</comment>
<dbReference type="CDD" id="cd00609">
    <property type="entry name" value="AAT_like"/>
    <property type="match status" value="1"/>
</dbReference>
<organism evidence="11 12">
    <name type="scientific">Candidatus Acutalibacter pullicola</name>
    <dbReference type="NCBI Taxonomy" id="2838417"/>
    <lineage>
        <taxon>Bacteria</taxon>
        <taxon>Bacillati</taxon>
        <taxon>Bacillota</taxon>
        <taxon>Clostridia</taxon>
        <taxon>Eubacteriales</taxon>
        <taxon>Acutalibacteraceae</taxon>
        <taxon>Acutalibacter</taxon>
    </lineage>
</organism>
<dbReference type="InterPro" id="IPR004839">
    <property type="entry name" value="Aminotransferase_I/II_large"/>
</dbReference>
<dbReference type="Proteomes" id="UP000826793">
    <property type="component" value="Unassembled WGS sequence"/>
</dbReference>
<reference evidence="11" key="2">
    <citation type="submission" date="2021-04" db="EMBL/GenBank/DDBJ databases">
        <authorList>
            <person name="Gilroy R."/>
        </authorList>
    </citation>
    <scope>NUCLEOTIDE SEQUENCE</scope>
    <source>
        <strain evidence="11">CHK185-1770</strain>
    </source>
</reference>
<name>A0A9D2SE45_9FIRM</name>
<evidence type="ECO:0000256" key="5">
    <source>
        <dbReference type="ARBA" id="ARBA00022576"/>
    </source>
</evidence>
<dbReference type="InterPro" id="IPR019942">
    <property type="entry name" value="DapL/ALD1"/>
</dbReference>
<evidence type="ECO:0000256" key="3">
    <source>
        <dbReference type="ARBA" id="ARBA00013138"/>
    </source>
</evidence>
<evidence type="ECO:0000256" key="8">
    <source>
        <dbReference type="ARBA" id="ARBA00051934"/>
    </source>
</evidence>
<dbReference type="Pfam" id="PF00155">
    <property type="entry name" value="Aminotran_1_2"/>
    <property type="match status" value="1"/>
</dbReference>
<keyword evidence="7" id="KW-0663">Pyridoxal phosphate</keyword>
<evidence type="ECO:0000256" key="2">
    <source>
        <dbReference type="ARBA" id="ARBA00004982"/>
    </source>
</evidence>
<evidence type="ECO:0000256" key="4">
    <source>
        <dbReference type="ARBA" id="ARBA00018052"/>
    </source>
</evidence>
<evidence type="ECO:0000259" key="10">
    <source>
        <dbReference type="Pfam" id="PF00155"/>
    </source>
</evidence>
<keyword evidence="5 11" id="KW-0032">Aminotransferase</keyword>
<evidence type="ECO:0000313" key="11">
    <source>
        <dbReference type="EMBL" id="HJB97124.1"/>
    </source>
</evidence>
<gene>
    <name evidence="11" type="ORF">H9710_00910</name>
</gene>
<dbReference type="FunFam" id="3.40.640.10:FF:000099">
    <property type="entry name" value="LL-diaminopimelate aminotransferase, chloroplastic"/>
    <property type="match status" value="1"/>
</dbReference>
<dbReference type="EC" id="2.6.1.83" evidence="3 9"/>
<evidence type="ECO:0000256" key="1">
    <source>
        <dbReference type="ARBA" id="ARBA00001933"/>
    </source>
</evidence>
<comment type="catalytic activity">
    <reaction evidence="8">
        <text>(2S,6S)-2,6-diaminopimelate + 2-oxoglutarate = (S)-2,3,4,5-tetrahydrodipicolinate + L-glutamate + H2O + H(+)</text>
        <dbReference type="Rhea" id="RHEA:23988"/>
        <dbReference type="ChEBI" id="CHEBI:15377"/>
        <dbReference type="ChEBI" id="CHEBI:15378"/>
        <dbReference type="ChEBI" id="CHEBI:16810"/>
        <dbReference type="ChEBI" id="CHEBI:16845"/>
        <dbReference type="ChEBI" id="CHEBI:29985"/>
        <dbReference type="ChEBI" id="CHEBI:57609"/>
        <dbReference type="EC" id="2.6.1.83"/>
    </reaction>
</comment>
<protein>
    <recommendedName>
        <fullName evidence="4 9">LL-diaminopimelate aminotransferase</fullName>
        <ecNumber evidence="3 9">2.6.1.83</ecNumber>
    </recommendedName>
</protein>
<dbReference type="InterPro" id="IPR015424">
    <property type="entry name" value="PyrdxlP-dep_Trfase"/>
</dbReference>
<comment type="cofactor">
    <cofactor evidence="1">
        <name>pyridoxal 5'-phosphate</name>
        <dbReference type="ChEBI" id="CHEBI:597326"/>
    </cofactor>
</comment>
<dbReference type="InterPro" id="IPR015421">
    <property type="entry name" value="PyrdxlP-dep_Trfase_major"/>
</dbReference>
<proteinExistence type="predicted"/>
<feature type="domain" description="Aminotransferase class I/classII large" evidence="10">
    <location>
        <begin position="34"/>
        <end position="257"/>
    </location>
</feature>
<evidence type="ECO:0000256" key="7">
    <source>
        <dbReference type="ARBA" id="ARBA00022898"/>
    </source>
</evidence>
<dbReference type="Gene3D" id="3.90.1150.10">
    <property type="entry name" value="Aspartate Aminotransferase, domain 1"/>
    <property type="match status" value="1"/>
</dbReference>
<sequence>MKLNGNFQNLEQSYLFVTIAKKVAAYTQEHPENKIIKMGIGDVTMPLAPAVIEAMHKATEEQAHKETFHGYSPDSDGYPFLREAIANYYKNFSVDMDPSEVFVGDGAKSDVGNIVDLFDVDNTVLVPDPVYPVYVDTNILSGRKIVYSNATEENGFLPLPDPSRKADIIYLCSPNNPTGAAYNREQLQAWVDYALEQKAVILFDAAYEAFITEPGLPHSIFEIPGAEKCAIEFCSFSKTAGFTGMRCGYTVIRKELVMDGVQVSKLWQRRQGCKFNGTSYITQRAA</sequence>
<dbReference type="AlphaFoldDB" id="A0A9D2SE45"/>
<accession>A0A9D2SE45</accession>